<dbReference type="SUPFAM" id="SSF56935">
    <property type="entry name" value="Porins"/>
    <property type="match status" value="1"/>
</dbReference>
<feature type="region of interest" description="Disordered" evidence="1">
    <location>
        <begin position="125"/>
        <end position="149"/>
    </location>
</feature>
<dbReference type="InterPro" id="IPR010870">
    <property type="entry name" value="Porin_O/P"/>
</dbReference>
<organism evidence="3 4">
    <name type="scientific">Aquisphaera giovannonii</name>
    <dbReference type="NCBI Taxonomy" id="406548"/>
    <lineage>
        <taxon>Bacteria</taxon>
        <taxon>Pseudomonadati</taxon>
        <taxon>Planctomycetota</taxon>
        <taxon>Planctomycetia</taxon>
        <taxon>Isosphaerales</taxon>
        <taxon>Isosphaeraceae</taxon>
        <taxon>Aquisphaera</taxon>
    </lineage>
</organism>
<proteinExistence type="predicted"/>
<evidence type="ECO:0000313" key="4">
    <source>
        <dbReference type="Proteomes" id="UP000324233"/>
    </source>
</evidence>
<gene>
    <name evidence="3" type="primary">oprP</name>
    <name evidence="3" type="ORF">OJF2_69800</name>
</gene>
<reference evidence="3 4" key="1">
    <citation type="submission" date="2019-08" db="EMBL/GenBank/DDBJ databases">
        <title>Deep-cultivation of Planctomycetes and their phenomic and genomic characterization uncovers novel biology.</title>
        <authorList>
            <person name="Wiegand S."/>
            <person name="Jogler M."/>
            <person name="Boedeker C."/>
            <person name="Pinto D."/>
            <person name="Vollmers J."/>
            <person name="Rivas-Marin E."/>
            <person name="Kohn T."/>
            <person name="Peeters S.H."/>
            <person name="Heuer A."/>
            <person name="Rast P."/>
            <person name="Oberbeckmann S."/>
            <person name="Bunk B."/>
            <person name="Jeske O."/>
            <person name="Meyerdierks A."/>
            <person name="Storesund J.E."/>
            <person name="Kallscheuer N."/>
            <person name="Luecker S."/>
            <person name="Lage O.M."/>
            <person name="Pohl T."/>
            <person name="Merkel B.J."/>
            <person name="Hornburger P."/>
            <person name="Mueller R.-W."/>
            <person name="Bruemmer F."/>
            <person name="Labrenz M."/>
            <person name="Spormann A.M."/>
            <person name="Op den Camp H."/>
            <person name="Overmann J."/>
            <person name="Amann R."/>
            <person name="Jetten M.S.M."/>
            <person name="Mascher T."/>
            <person name="Medema M.H."/>
            <person name="Devos D.P."/>
            <person name="Kaster A.-K."/>
            <person name="Ovreas L."/>
            <person name="Rohde M."/>
            <person name="Galperin M.Y."/>
            <person name="Jogler C."/>
        </authorList>
    </citation>
    <scope>NUCLEOTIDE SEQUENCE [LARGE SCALE GENOMIC DNA]</scope>
    <source>
        <strain evidence="3 4">OJF2</strain>
    </source>
</reference>
<protein>
    <submittedName>
        <fullName evidence="3">Porin P</fullName>
    </submittedName>
</protein>
<sequence precursor="true">MQFPEDPSVLRRRGPACVVALLLILPSARAQEPSPPLPAPSLPAGEAAGADASVESRLQRLEAANQQLLEQNQDLSRQLRDVTEMLRGRPAAGAAGAAASNGGGGGAGGGSPSIGSAAGGGDLMAPALGGPADRSAGAGANSLAGTPSRGASFGGGDLISFDPSDPDDASGITMRGRFGRRFVNNGLWFESPDKVFQFHVGGRSQMDASMFAAGNEVQFGENGIGKLRDGVDPRRMRVRLEGAMWENMLFCSEFDFINSSIPQGAAGAGPLTSVSNTPAAGIPVPLDLWVTFRKIPYIGHIRVGNQKEPMGFERLTSSRFLNFMERSFNQEAFYAPWDNGFDPGISTFSTYANRRGTYALGVYRVTSNPWAYSVGGGAVKVTGRATYLMMYRDEGRKLMHLGLSFRQSGYENGQERFRVRGPERAGLSTVWPLYANTGVINGSGGQQYLNLESANVFGRWTIDAEYLFAWSQNAFVAGRPGVGTLFYSGGYVEVLCMLTGEHRAYIRESGLYDRVVPRKNAYWVEGAKGAPNEFGGGAWQVGLRYNYLNLDDKNINGGVLKDITLGLNWFINPNMKFQWNYSVTDRHSPGGQSDGIIQGFGSRFAMDF</sequence>
<keyword evidence="2" id="KW-0732">Signal</keyword>
<name>A0A5B9WDS4_9BACT</name>
<dbReference type="RefSeq" id="WP_148597825.1">
    <property type="nucleotide sequence ID" value="NZ_CP042997.1"/>
</dbReference>
<accession>A0A5B9WDS4</accession>
<dbReference type="Proteomes" id="UP000324233">
    <property type="component" value="Chromosome"/>
</dbReference>
<dbReference type="OrthoDB" id="9807854at2"/>
<dbReference type="KEGG" id="agv:OJF2_69800"/>
<keyword evidence="4" id="KW-1185">Reference proteome</keyword>
<evidence type="ECO:0000256" key="2">
    <source>
        <dbReference type="SAM" id="SignalP"/>
    </source>
</evidence>
<feature type="region of interest" description="Disordered" evidence="1">
    <location>
        <begin position="30"/>
        <end position="54"/>
    </location>
</feature>
<evidence type="ECO:0000313" key="3">
    <source>
        <dbReference type="EMBL" id="QEH38379.1"/>
    </source>
</evidence>
<dbReference type="InterPro" id="IPR023614">
    <property type="entry name" value="Porin_dom_sf"/>
</dbReference>
<dbReference type="Gene3D" id="2.40.160.10">
    <property type="entry name" value="Porin"/>
    <property type="match status" value="1"/>
</dbReference>
<feature type="signal peptide" evidence="2">
    <location>
        <begin position="1"/>
        <end position="30"/>
    </location>
</feature>
<dbReference type="EMBL" id="CP042997">
    <property type="protein sequence ID" value="QEH38379.1"/>
    <property type="molecule type" value="Genomic_DNA"/>
</dbReference>
<feature type="chain" id="PRO_5022759431" evidence="2">
    <location>
        <begin position="31"/>
        <end position="608"/>
    </location>
</feature>
<dbReference type="Pfam" id="PF07396">
    <property type="entry name" value="Porin_O_P"/>
    <property type="match status" value="1"/>
</dbReference>
<dbReference type="AlphaFoldDB" id="A0A5B9WDS4"/>
<evidence type="ECO:0000256" key="1">
    <source>
        <dbReference type="SAM" id="MobiDB-lite"/>
    </source>
</evidence>